<dbReference type="GO" id="GO:0032025">
    <property type="term" value="P:response to cobalt ion"/>
    <property type="evidence" value="ECO:0007669"/>
    <property type="project" value="TreeGrafter"/>
</dbReference>
<evidence type="ECO:0000256" key="12">
    <source>
        <dbReference type="ARBA" id="ARBA00023285"/>
    </source>
</evidence>
<dbReference type="Pfam" id="PF03824">
    <property type="entry name" value="NicO"/>
    <property type="match status" value="1"/>
</dbReference>
<sequence>MRSERKDWLMRRTAGFMIALCLTMIVAQAYAQSSLGIGANEVAMKPTGPFAHIILWMNEQQRSFYLAMTTALKAMREDPLQAAWGLVGLSFIYGIFHAVGPGHGKAVISSYMIANETALRRGIFLSFISSLLQAIMAVAVVGLAWLVLRGTGISMNQTAHYMEIASFALVLFFGLWLLVRKLPQLFRKRDHAGAGPASPLFAAAPQPAIVSGPAWQGSISQATRTAATSSTVKLNYKPATAATDHIFIGEGDVCAACGNAHIVDPSTLGDDFNWKTAWSAIFSVGLRPCSGALIVLTFALLNGLMVGGLLSVFAMALGTFITVAVLATLAVTAKNTALRFAGSKAMSGRLKAAIEVCAALFITLTGALLLSAALVK</sequence>
<protein>
    <recommendedName>
        <fullName evidence="13">Nickel/cobalt efflux system</fullName>
    </recommendedName>
</protein>
<keyword evidence="10" id="KW-0921">Nickel transport</keyword>
<feature type="transmembrane region" description="Helical" evidence="13">
    <location>
        <begin position="82"/>
        <end position="102"/>
    </location>
</feature>
<evidence type="ECO:0000256" key="10">
    <source>
        <dbReference type="ARBA" id="ARBA00023112"/>
    </source>
</evidence>
<keyword evidence="6" id="KW-0533">Nickel</keyword>
<gene>
    <name evidence="14" type="ORF">BALG_02838</name>
</gene>
<dbReference type="InterPro" id="IPR011541">
    <property type="entry name" value="Ni/Co_transpt_high_affinity"/>
</dbReference>
<feature type="transmembrane region" description="Helical" evidence="13">
    <location>
        <begin position="280"/>
        <end position="301"/>
    </location>
</feature>
<evidence type="ECO:0000256" key="13">
    <source>
        <dbReference type="RuleBase" id="RU362101"/>
    </source>
</evidence>
<feature type="transmembrane region" description="Helical" evidence="13">
    <location>
        <begin position="123"/>
        <end position="148"/>
    </location>
</feature>
<feature type="transmembrane region" description="Helical" evidence="13">
    <location>
        <begin position="352"/>
        <end position="375"/>
    </location>
</feature>
<dbReference type="GO" id="GO:0015099">
    <property type="term" value="F:nickel cation transmembrane transporter activity"/>
    <property type="evidence" value="ECO:0007669"/>
    <property type="project" value="UniProtKB-UniRule"/>
</dbReference>
<dbReference type="HOGENOM" id="CLU_058605_0_2_5"/>
<organism evidence="14">
    <name type="scientific">Brucella pinnipedialis M292/94/1</name>
    <dbReference type="NCBI Taxonomy" id="520462"/>
    <lineage>
        <taxon>Bacteria</taxon>
        <taxon>Pseudomonadati</taxon>
        <taxon>Pseudomonadota</taxon>
        <taxon>Alphaproteobacteria</taxon>
        <taxon>Hyphomicrobiales</taxon>
        <taxon>Brucellaceae</taxon>
        <taxon>Brucella/Ochrobactrum group</taxon>
        <taxon>Brucella</taxon>
    </lineage>
</organism>
<evidence type="ECO:0000256" key="2">
    <source>
        <dbReference type="ARBA" id="ARBA00004651"/>
    </source>
</evidence>
<dbReference type="PANTHER" id="PTHR40659">
    <property type="entry name" value="NICKEL/COBALT EFFLUX SYSTEM RCNA"/>
    <property type="match status" value="1"/>
</dbReference>
<dbReference type="GO" id="GO:0006824">
    <property type="term" value="P:cobalt ion transport"/>
    <property type="evidence" value="ECO:0007669"/>
    <property type="project" value="UniProtKB-KW"/>
</dbReference>
<keyword evidence="4 13" id="KW-0813">Transport</keyword>
<comment type="function">
    <text evidence="1">Efflux system for nickel and cobalt.</text>
</comment>
<evidence type="ECO:0000256" key="8">
    <source>
        <dbReference type="ARBA" id="ARBA00022989"/>
    </source>
</evidence>
<name>A0A0E1WXE6_9HYPH</name>
<keyword evidence="9" id="KW-0406">Ion transport</keyword>
<dbReference type="Proteomes" id="UP000004659">
    <property type="component" value="Unassembled WGS sequence"/>
</dbReference>
<evidence type="ECO:0000256" key="9">
    <source>
        <dbReference type="ARBA" id="ARBA00023065"/>
    </source>
</evidence>
<evidence type="ECO:0000256" key="6">
    <source>
        <dbReference type="ARBA" id="ARBA00022596"/>
    </source>
</evidence>
<comment type="subcellular location">
    <subcellularLocation>
        <location evidence="2 13">Cell membrane</location>
        <topology evidence="2 13">Multi-pass membrane protein</topology>
    </subcellularLocation>
</comment>
<evidence type="ECO:0000256" key="1">
    <source>
        <dbReference type="ARBA" id="ARBA00002510"/>
    </source>
</evidence>
<dbReference type="GO" id="GO:0010045">
    <property type="term" value="P:response to nickel cation"/>
    <property type="evidence" value="ECO:0007669"/>
    <property type="project" value="TreeGrafter"/>
</dbReference>
<comment type="similarity">
    <text evidence="13">Belongs to the NiCoT transporter (TC 2.A.52) family.</text>
</comment>
<keyword evidence="3" id="KW-0171">Cobalt transport</keyword>
<evidence type="ECO:0000256" key="3">
    <source>
        <dbReference type="ARBA" id="ARBA00022426"/>
    </source>
</evidence>
<evidence type="ECO:0000256" key="4">
    <source>
        <dbReference type="ARBA" id="ARBA00022448"/>
    </source>
</evidence>
<reference evidence="14" key="1">
    <citation type="submission" date="2009-01" db="EMBL/GenBank/DDBJ databases">
        <title>The Genome Sequence of Brucella pinnipedialis M292/94/1.</title>
        <authorList>
            <consortium name="The Broad Institute Genome Sequencing Platform"/>
            <person name="Ward D."/>
            <person name="Young S.K."/>
            <person name="Kodira C.D."/>
            <person name="Zeng Q."/>
            <person name="Koehrsen M."/>
            <person name="Alvarado L."/>
            <person name="Berlin A."/>
            <person name="Borenstein D."/>
            <person name="Chen Z."/>
            <person name="Engels R."/>
            <person name="Freedman E."/>
            <person name="Gellesch M."/>
            <person name="Goldberg J."/>
            <person name="Griggs A."/>
            <person name="Gujja S."/>
            <person name="Heiman D."/>
            <person name="Hepburn T."/>
            <person name="Howarth C."/>
            <person name="Jen D."/>
            <person name="Larson L."/>
            <person name="Lewis B."/>
            <person name="Mehta T."/>
            <person name="Park D."/>
            <person name="Pearson M."/>
            <person name="Roberts A."/>
            <person name="Saif S."/>
            <person name="Shea T."/>
            <person name="Shenoy N."/>
            <person name="Sisk P."/>
            <person name="Stolte C."/>
            <person name="Sykes S."/>
            <person name="Walk T."/>
            <person name="White J."/>
            <person name="Yandava C."/>
            <person name="Whatmore A.M."/>
            <person name="Perrett L.L."/>
            <person name="O'Callaghan D."/>
            <person name="Nusbaum C."/>
            <person name="Galagan J."/>
            <person name="Birren B."/>
        </authorList>
    </citation>
    <scope>NUCLEOTIDE SEQUENCE [LARGE SCALE GENOMIC DNA]</scope>
    <source>
        <strain evidence="14">M292/94/1</strain>
    </source>
</reference>
<dbReference type="PANTHER" id="PTHR40659:SF1">
    <property type="entry name" value="NICKEL_COBALT EFFLUX SYSTEM RCNA"/>
    <property type="match status" value="1"/>
</dbReference>
<accession>A0A0E1WXE6</accession>
<keyword evidence="11 13" id="KW-0472">Membrane</keyword>
<evidence type="ECO:0000256" key="5">
    <source>
        <dbReference type="ARBA" id="ARBA00022475"/>
    </source>
</evidence>
<dbReference type="GO" id="GO:0046583">
    <property type="term" value="F:monoatomic cation efflux transmembrane transporter activity"/>
    <property type="evidence" value="ECO:0007669"/>
    <property type="project" value="TreeGrafter"/>
</dbReference>
<feature type="transmembrane region" description="Helical" evidence="13">
    <location>
        <begin position="307"/>
        <end position="331"/>
    </location>
</feature>
<proteinExistence type="inferred from homology"/>
<dbReference type="AlphaFoldDB" id="A0A0E1WXE6"/>
<dbReference type="InterPro" id="IPR051224">
    <property type="entry name" value="NiCoT_RcnA"/>
</dbReference>
<evidence type="ECO:0000256" key="11">
    <source>
        <dbReference type="ARBA" id="ARBA00023136"/>
    </source>
</evidence>
<feature type="transmembrane region" description="Helical" evidence="13">
    <location>
        <begin position="160"/>
        <end position="179"/>
    </location>
</feature>
<keyword evidence="7 13" id="KW-0812">Transmembrane</keyword>
<keyword evidence="5" id="KW-1003">Cell membrane</keyword>
<evidence type="ECO:0000256" key="7">
    <source>
        <dbReference type="ARBA" id="ARBA00022692"/>
    </source>
</evidence>
<dbReference type="EMBL" id="EQ999534">
    <property type="protein sequence ID" value="EEZ29485.1"/>
    <property type="molecule type" value="Genomic_DNA"/>
</dbReference>
<evidence type="ECO:0000313" key="14">
    <source>
        <dbReference type="EMBL" id="EEZ29485.1"/>
    </source>
</evidence>
<dbReference type="GO" id="GO:0005886">
    <property type="term" value="C:plasma membrane"/>
    <property type="evidence" value="ECO:0007669"/>
    <property type="project" value="UniProtKB-SubCell"/>
</dbReference>
<keyword evidence="8 13" id="KW-1133">Transmembrane helix</keyword>
<keyword evidence="12" id="KW-0170">Cobalt</keyword>